<evidence type="ECO:0000256" key="2">
    <source>
        <dbReference type="ARBA" id="ARBA00012417"/>
    </source>
</evidence>
<dbReference type="InterPro" id="IPR020046">
    <property type="entry name" value="5-3_exonucl_a-hlix_arch_N"/>
</dbReference>
<evidence type="ECO:0000256" key="6">
    <source>
        <dbReference type="ARBA" id="ARBA00022705"/>
    </source>
</evidence>
<dbReference type="CDD" id="cd08637">
    <property type="entry name" value="DNA_pol_A_pol_I_C"/>
    <property type="match status" value="1"/>
</dbReference>
<dbReference type="SUPFAM" id="SSF53098">
    <property type="entry name" value="Ribonuclease H-like"/>
    <property type="match status" value="1"/>
</dbReference>
<dbReference type="FunFam" id="1.20.1060.10:FF:000001">
    <property type="entry name" value="DNA polymerase I"/>
    <property type="match status" value="1"/>
</dbReference>
<dbReference type="SUPFAM" id="SSF47807">
    <property type="entry name" value="5' to 3' exonuclease, C-terminal subdomain"/>
    <property type="match status" value="1"/>
</dbReference>
<dbReference type="eggNOG" id="COG0749">
    <property type="taxonomic scope" value="Bacteria"/>
</dbReference>
<organism evidence="20 21">
    <name type="scientific">Anaerolinea thermophila (strain DSM 14523 / JCM 11388 / NBRC 100420 / UNI-1)</name>
    <dbReference type="NCBI Taxonomy" id="926569"/>
    <lineage>
        <taxon>Bacteria</taxon>
        <taxon>Bacillati</taxon>
        <taxon>Chloroflexota</taxon>
        <taxon>Anaerolineae</taxon>
        <taxon>Anaerolineales</taxon>
        <taxon>Anaerolineaceae</taxon>
        <taxon>Anaerolinea</taxon>
    </lineage>
</organism>
<dbReference type="InterPro" id="IPR036397">
    <property type="entry name" value="RNaseH_sf"/>
</dbReference>
<dbReference type="PRINTS" id="PR00868">
    <property type="entry name" value="DNAPOLI"/>
</dbReference>
<dbReference type="SMART" id="SM00279">
    <property type="entry name" value="HhH2"/>
    <property type="match status" value="1"/>
</dbReference>
<keyword evidence="9 16" id="KW-0378">Hydrolase</keyword>
<keyword evidence="5 16" id="KW-0548">Nucleotidyltransferase</keyword>
<dbReference type="InParanoid" id="E8N2R0"/>
<dbReference type="Gene3D" id="3.30.420.10">
    <property type="entry name" value="Ribonuclease H-like superfamily/Ribonuclease H"/>
    <property type="match status" value="1"/>
</dbReference>
<dbReference type="GO" id="GO:0006261">
    <property type="term" value="P:DNA-templated DNA replication"/>
    <property type="evidence" value="ECO:0007669"/>
    <property type="project" value="UniProtKB-UniRule"/>
</dbReference>
<evidence type="ECO:0000256" key="5">
    <source>
        <dbReference type="ARBA" id="ARBA00022695"/>
    </source>
</evidence>
<keyword evidence="11 16" id="KW-0239">DNA-directed DNA polymerase</keyword>
<dbReference type="SMART" id="SM00482">
    <property type="entry name" value="POLAc"/>
    <property type="match status" value="1"/>
</dbReference>
<evidence type="ECO:0000256" key="3">
    <source>
        <dbReference type="ARBA" id="ARBA00020311"/>
    </source>
</evidence>
<dbReference type="InterPro" id="IPR043502">
    <property type="entry name" value="DNA/RNA_pol_sf"/>
</dbReference>
<dbReference type="InterPro" id="IPR002298">
    <property type="entry name" value="DNA_polymerase_A"/>
</dbReference>
<evidence type="ECO:0000256" key="13">
    <source>
        <dbReference type="ARBA" id="ARBA00023204"/>
    </source>
</evidence>
<dbReference type="CDD" id="cd09898">
    <property type="entry name" value="H3TH_53EXO"/>
    <property type="match status" value="1"/>
</dbReference>
<dbReference type="SMART" id="SM00475">
    <property type="entry name" value="53EXOc"/>
    <property type="match status" value="1"/>
</dbReference>
<evidence type="ECO:0000256" key="10">
    <source>
        <dbReference type="ARBA" id="ARBA00022839"/>
    </source>
</evidence>
<dbReference type="HOGENOM" id="CLU_004675_0_0_0"/>
<dbReference type="InterPro" id="IPR008918">
    <property type="entry name" value="HhH2"/>
</dbReference>
<feature type="domain" description="DNA-directed DNA polymerase family A palm" evidence="19">
    <location>
        <begin position="692"/>
        <end position="899"/>
    </location>
</feature>
<dbReference type="InterPro" id="IPR020045">
    <property type="entry name" value="DNA_polI_H3TH"/>
</dbReference>
<dbReference type="NCBIfam" id="NF004397">
    <property type="entry name" value="PRK05755.1"/>
    <property type="match status" value="1"/>
</dbReference>
<evidence type="ECO:0000256" key="12">
    <source>
        <dbReference type="ARBA" id="ARBA00023125"/>
    </source>
</evidence>
<evidence type="ECO:0000313" key="21">
    <source>
        <dbReference type="Proteomes" id="UP000008922"/>
    </source>
</evidence>
<gene>
    <name evidence="16 20" type="primary">polA</name>
    <name evidence="20" type="ordered locus">ANT_30340</name>
</gene>
<sequence length="938" mass="104309">MPPVLYLIDGHALAYRAFFALTTSGMRLSTASGEPTAGVYGFASVLLRLLEQDKPEYLAVAFDGGYSFRDQIYSEYKATRAKMPDDLRMQMERIRELVDVFGFPRLELNGYEADDIIASIAHQAVKQGFGVKIITGDRDLLQLVDERIAVNLAGSKLSEARDFVRQEDVQAYLGIRPDQVVDFKALAGDPSDNIPGVRGIGEKTALALLKDYAHLEDIYAHLDDLPAKVRQKLEEGREMAFMSRELATIKRDLHITLELAQARTDAIPVEKVLDFFRRMEFRSLITRMEKIFGISAASAPQQVPLIPPEPTSIGQLSLFGEEIVRVGLPPQHDLNTVIVNTPETLAELCAKLAQAEWIALDTETTSTDPLNGALVGISLAVEPGTGYYLPVGHLTGEPQLPLESIRDALAPFLGDPRKPKVGQNLKYDLLALRLAGMEAQGLAFDTLLAEWLVDPASRALGLKEMAERYLGVQMTRIEELIGTGKNQRTMAQVSVAQVAPYAAADAEITLRLKPILEERMLKAGVTRLFQDVEMPLVPVLADMEWNGILLDVPFLQRMGVELSQRLAEIEKEIYALVGHPFNINSTQQLSRVLFEELRLEPPDRRKKTSAGLYSTSAEVLEELRGRHPVLDLILENRELSKLKSTYVDALPQQVNPRTGRVHTRFNQTGSVTGRLASSDPNLQNIPTRTDLGRQVRNAFIADEGWVLLSVDYSQIELRIVAHVANDEAMLAAFRAGQDIHAATAAAIYGVPLEAVTREMRRHAKAINFGLIYGMSAFGLSRSADLTLAEAENFVKAYFEQFPGVKRFLDDLRRRAAREGYVETLLGRRRYFPNLKNPANPALKAREEREAINAPIQGTAADIIKLAMIRLPEALRAAGSRARLLLQVHDELVLEVPREEMPGTAKLVQHVMETAYPLQIPLTTEARWGKNWGEMTPLE</sequence>
<keyword evidence="7" id="KW-0540">Nuclease</keyword>
<dbReference type="Gene3D" id="3.40.50.1010">
    <property type="entry name" value="5'-nuclease"/>
    <property type="match status" value="1"/>
</dbReference>
<dbReference type="Pfam" id="PF01612">
    <property type="entry name" value="DNA_pol_A_exo1"/>
    <property type="match status" value="1"/>
</dbReference>
<keyword evidence="21" id="KW-1185">Reference proteome</keyword>
<evidence type="ECO:0000256" key="4">
    <source>
        <dbReference type="ARBA" id="ARBA00022679"/>
    </source>
</evidence>
<evidence type="ECO:0000256" key="8">
    <source>
        <dbReference type="ARBA" id="ARBA00022763"/>
    </source>
</evidence>
<dbReference type="EMBL" id="AP012029">
    <property type="protein sequence ID" value="BAJ65060.1"/>
    <property type="molecule type" value="Genomic_DNA"/>
</dbReference>
<keyword evidence="4 16" id="KW-0808">Transferase</keyword>
<evidence type="ECO:0000256" key="1">
    <source>
        <dbReference type="ARBA" id="ARBA00007705"/>
    </source>
</evidence>
<name>E8N2R0_ANATU</name>
<dbReference type="AlphaFoldDB" id="E8N2R0"/>
<keyword evidence="12 16" id="KW-0238">DNA-binding</keyword>
<comment type="function">
    <text evidence="16">In addition to polymerase activity, this DNA polymerase exhibits 3'-5' and 5'-3' exonuclease activity.</text>
</comment>
<dbReference type="SUPFAM" id="SSF88723">
    <property type="entry name" value="PIN domain-like"/>
    <property type="match status" value="1"/>
</dbReference>
<keyword evidence="10 16" id="KW-0269">Exonuclease</keyword>
<evidence type="ECO:0000313" key="20">
    <source>
        <dbReference type="EMBL" id="BAJ65060.1"/>
    </source>
</evidence>
<accession>E8N2R0</accession>
<dbReference type="FunFam" id="1.10.150.20:FF:000002">
    <property type="entry name" value="DNA polymerase I"/>
    <property type="match status" value="1"/>
</dbReference>
<dbReference type="SMART" id="SM00474">
    <property type="entry name" value="35EXOc"/>
    <property type="match status" value="1"/>
</dbReference>
<dbReference type="Proteomes" id="UP000008922">
    <property type="component" value="Chromosome"/>
</dbReference>
<dbReference type="Gene3D" id="1.10.150.20">
    <property type="entry name" value="5' to 3' exonuclease, C-terminal subdomain"/>
    <property type="match status" value="2"/>
</dbReference>
<dbReference type="Gene3D" id="3.30.70.370">
    <property type="match status" value="1"/>
</dbReference>
<dbReference type="eggNOG" id="COG0258">
    <property type="taxonomic scope" value="Bacteria"/>
</dbReference>
<dbReference type="PANTHER" id="PTHR10133:SF27">
    <property type="entry name" value="DNA POLYMERASE NU"/>
    <property type="match status" value="1"/>
</dbReference>
<dbReference type="OrthoDB" id="9806424at2"/>
<dbReference type="CDD" id="cd09859">
    <property type="entry name" value="PIN_53EXO"/>
    <property type="match status" value="1"/>
</dbReference>
<reference evidence="20 21" key="1">
    <citation type="submission" date="2010-12" db="EMBL/GenBank/DDBJ databases">
        <title>Whole genome sequence of Anaerolinea thermophila UNI-1.</title>
        <authorList>
            <person name="Narita-Yamada S."/>
            <person name="Kishi E."/>
            <person name="Watanabe Y."/>
            <person name="Takasaki K."/>
            <person name="Ankai A."/>
            <person name="Oguchi A."/>
            <person name="Fukui S."/>
            <person name="Takahashi M."/>
            <person name="Yashiro I."/>
            <person name="Hosoyama A."/>
            <person name="Sekiguchi Y."/>
            <person name="Hanada S."/>
            <person name="Fujita N."/>
        </authorList>
    </citation>
    <scope>NUCLEOTIDE SEQUENCE [LARGE SCALE GENOMIC DNA]</scope>
    <source>
        <strain evidence="21">DSM 14523 / JCM 11388 / NBRC 100420 / UNI-1</strain>
    </source>
</reference>
<dbReference type="KEGG" id="atm:ANT_30340"/>
<dbReference type="FunFam" id="1.10.150.20:FF:000003">
    <property type="entry name" value="DNA polymerase I"/>
    <property type="match status" value="1"/>
</dbReference>
<dbReference type="FunCoup" id="E8N2R0">
    <property type="interactions" value="266"/>
</dbReference>
<protein>
    <recommendedName>
        <fullName evidence="3 15">DNA polymerase I</fullName>
        <ecNumber evidence="2 15">2.7.7.7</ecNumber>
    </recommendedName>
</protein>
<dbReference type="InterPro" id="IPR012337">
    <property type="entry name" value="RNaseH-like_sf"/>
</dbReference>
<dbReference type="InterPro" id="IPR002421">
    <property type="entry name" value="5-3_exonuclease"/>
</dbReference>
<dbReference type="GO" id="GO:0003677">
    <property type="term" value="F:DNA binding"/>
    <property type="evidence" value="ECO:0007669"/>
    <property type="project" value="UniProtKB-UniRule"/>
</dbReference>
<evidence type="ECO:0000259" key="17">
    <source>
        <dbReference type="SMART" id="SM00474"/>
    </source>
</evidence>
<evidence type="ECO:0000256" key="11">
    <source>
        <dbReference type="ARBA" id="ARBA00022932"/>
    </source>
</evidence>
<evidence type="ECO:0000259" key="18">
    <source>
        <dbReference type="SMART" id="SM00475"/>
    </source>
</evidence>
<dbReference type="GO" id="GO:0006302">
    <property type="term" value="P:double-strand break repair"/>
    <property type="evidence" value="ECO:0007669"/>
    <property type="project" value="TreeGrafter"/>
</dbReference>
<dbReference type="InterPro" id="IPR001098">
    <property type="entry name" value="DNA-dir_DNA_pol_A_palm_dom"/>
</dbReference>
<dbReference type="Pfam" id="PF02739">
    <property type="entry name" value="5_3_exonuc_N"/>
    <property type="match status" value="1"/>
</dbReference>
<dbReference type="InterPro" id="IPR018320">
    <property type="entry name" value="DNA_polymerase_1"/>
</dbReference>
<dbReference type="EC" id="2.7.7.7" evidence="2 15"/>
<evidence type="ECO:0000256" key="15">
    <source>
        <dbReference type="NCBIfam" id="TIGR00593"/>
    </source>
</evidence>
<evidence type="ECO:0000256" key="9">
    <source>
        <dbReference type="ARBA" id="ARBA00022801"/>
    </source>
</evidence>
<dbReference type="InterPro" id="IPR002562">
    <property type="entry name" value="3'-5'_exonuclease_dom"/>
</dbReference>
<dbReference type="Gene3D" id="1.20.1060.10">
    <property type="entry name" value="Taq DNA Polymerase, Chain T, domain 4"/>
    <property type="match status" value="1"/>
</dbReference>
<evidence type="ECO:0000256" key="14">
    <source>
        <dbReference type="ARBA" id="ARBA00049244"/>
    </source>
</evidence>
<keyword evidence="6 16" id="KW-0235">DNA replication</keyword>
<dbReference type="InterPro" id="IPR029060">
    <property type="entry name" value="PIN-like_dom_sf"/>
</dbReference>
<dbReference type="NCBIfam" id="TIGR00593">
    <property type="entry name" value="pola"/>
    <property type="match status" value="1"/>
</dbReference>
<dbReference type="InterPro" id="IPR019760">
    <property type="entry name" value="DNA-dir_DNA_pol_A_CS"/>
</dbReference>
<dbReference type="RefSeq" id="WP_013561401.1">
    <property type="nucleotide sequence ID" value="NC_014960.1"/>
</dbReference>
<dbReference type="SUPFAM" id="SSF56672">
    <property type="entry name" value="DNA/RNA polymerases"/>
    <property type="match status" value="1"/>
</dbReference>
<dbReference type="CDD" id="cd06139">
    <property type="entry name" value="DNA_polA_I_Ecoli_like_exo"/>
    <property type="match status" value="1"/>
</dbReference>
<comment type="catalytic activity">
    <reaction evidence="14 16">
        <text>DNA(n) + a 2'-deoxyribonucleoside 5'-triphosphate = DNA(n+1) + diphosphate</text>
        <dbReference type="Rhea" id="RHEA:22508"/>
        <dbReference type="Rhea" id="RHEA-COMP:17339"/>
        <dbReference type="Rhea" id="RHEA-COMP:17340"/>
        <dbReference type="ChEBI" id="CHEBI:33019"/>
        <dbReference type="ChEBI" id="CHEBI:61560"/>
        <dbReference type="ChEBI" id="CHEBI:173112"/>
        <dbReference type="EC" id="2.7.7.7"/>
    </reaction>
</comment>
<dbReference type="GO" id="GO:0008409">
    <property type="term" value="F:5'-3' exonuclease activity"/>
    <property type="evidence" value="ECO:0007669"/>
    <property type="project" value="UniProtKB-UniRule"/>
</dbReference>
<evidence type="ECO:0000256" key="16">
    <source>
        <dbReference type="RuleBase" id="RU004460"/>
    </source>
</evidence>
<dbReference type="PANTHER" id="PTHR10133">
    <property type="entry name" value="DNA POLYMERASE I"/>
    <property type="match status" value="1"/>
</dbReference>
<feature type="domain" description="3'-5' exonuclease" evidence="17">
    <location>
        <begin position="336"/>
        <end position="521"/>
    </location>
</feature>
<comment type="similarity">
    <text evidence="1 16">Belongs to the DNA polymerase type-A family.</text>
</comment>
<evidence type="ECO:0000259" key="19">
    <source>
        <dbReference type="SMART" id="SM00482"/>
    </source>
</evidence>
<dbReference type="Pfam" id="PF01367">
    <property type="entry name" value="5_3_exonuc"/>
    <property type="match status" value="1"/>
</dbReference>
<dbReference type="GO" id="GO:0008408">
    <property type="term" value="F:3'-5' exonuclease activity"/>
    <property type="evidence" value="ECO:0007669"/>
    <property type="project" value="UniProtKB-UniRule"/>
</dbReference>
<dbReference type="Pfam" id="PF00476">
    <property type="entry name" value="DNA_pol_A"/>
    <property type="match status" value="1"/>
</dbReference>
<proteinExistence type="inferred from homology"/>
<evidence type="ECO:0000256" key="7">
    <source>
        <dbReference type="ARBA" id="ARBA00022722"/>
    </source>
</evidence>
<dbReference type="GO" id="GO:0003887">
    <property type="term" value="F:DNA-directed DNA polymerase activity"/>
    <property type="evidence" value="ECO:0007669"/>
    <property type="project" value="UniProtKB-UniRule"/>
</dbReference>
<dbReference type="InterPro" id="IPR036279">
    <property type="entry name" value="5-3_exonuclease_C_sf"/>
</dbReference>
<dbReference type="STRING" id="926569.ANT_30340"/>
<feature type="domain" description="5'-3' exonuclease" evidence="18">
    <location>
        <begin position="1"/>
        <end position="265"/>
    </location>
</feature>
<dbReference type="PROSITE" id="PS00447">
    <property type="entry name" value="DNA_POLYMERASE_A"/>
    <property type="match status" value="1"/>
</dbReference>
<keyword evidence="13 16" id="KW-0234">DNA repair</keyword>
<keyword evidence="8 16" id="KW-0227">DNA damage</keyword>